<dbReference type="GO" id="GO:0000151">
    <property type="term" value="C:ubiquitin ligase complex"/>
    <property type="evidence" value="ECO:0007669"/>
    <property type="project" value="TreeGrafter"/>
</dbReference>
<evidence type="ECO:0000313" key="13">
    <source>
        <dbReference type="Proteomes" id="UP000694255"/>
    </source>
</evidence>
<dbReference type="OrthoDB" id="26387at2759"/>
<dbReference type="Pfam" id="PF22960">
    <property type="entry name" value="WHD_UBR1"/>
    <property type="match status" value="1"/>
</dbReference>
<sequence>MEQENRSGTLKRFLLHLPTKSDFKLTKDVKKQIRKALFMSISNEGKYLNWFFPHANSNNEVELVHKLDTEFSWKFQDYHKTILAQREPKVHTDDHHAYHGKSPCARIFRKGEPIYRCLTCAFDETCALCCHCFEPEYHKGHKINIAICQRENGGVCDCGDPEAWLKDFLCPYGYNNNDEKVRSLCQDIPNEFAVSFLRTIEILLDFVIDIMSQSDLQFEDPEEMTSTKIDLNSINSTLDPRKYDCEDINFVDSNNEKYYLLVYNDQIRYYRDAVQRIHLASRKVKEFAVMVTDKIQTSGRAKVIGSRNINLLMERQKILSATGLATCIRSNRDVFREDMCDEILLWLYDLTESEIFKVNDTVKDLLCRAFCGKWQNGLLVASKNDINYTYRAGTLDSSLKIPKVPSSRDPYTLDSHWKFVPTKWNLPNDVCEQCNYNITDQEYLPNVNHLGSRLQYLLHFDIRFWKAPRVLLHDIYSTSLITNLNYKNIICCQYVDIYPVVADMFLNMDREPELSVMCTLSTQLFTCPTNSTSIVQHGDVTRILASIYGFLTSEDIQTPENIKVSNQISIKSLKNRRWGQIFFDLGYILSRNYAPKTILCGNIIPMACDLFALFQGRPVMRREKTNHVEYESTDYTAFFHAISVVYQFGEYVAQSLRRVKYTDSSEKYNIGRQCIQYVLRFLISLENGTYPGLVDQDIDINIKGEKELIREPISGMFIEKRDDDDKVCFLHPLHSFLSWLVEYSDLNSPAELIEIFTQATQGEEYGIPNIPSTIFDYSIRTIVLMSQIKSGFWVRNGFSVRSQLQLYKNSALRENGYIRDLFLAQVFSNSNDPNLVCFQFLSRWFLLGKWSVEDSRIVREGEEQQEEDAPVYDSKTLPYIIEEFMYFLIHLLTENIYLKGSNHEALVQARIQKEIIHNLCFGGMNYTKLCSHIPDHLLSEKRFDPVLCEITTFKPPKGTNDLGIYHLKEEYLDEMNPYYFSYTTNVKDDAIKFVKNRIHKKTGTPLNEIVIEPYRRKIEDLGIYRYIGNFSASPYFAEFLIRALLYIQSNVAGEVDGLMETTLHLIHICSYEQLLNTEQHGTFYDKFIAVSEKYSTSIARLLYKVLMRDEYCAHHCKVRAIMRVFEAKYHNLRDILREQVPGFDKMNIEIESSFTASEDEIAKKKRIAKERQAKLLARFKKQQNSFIKKNIFEANDVDIEMEDCAAQSGWNFPEAHCMLCQNAAEGAGPFGLITYVSKTSEFRNVPFDDEYWFLKAFSDGVDLDSSEYDDNLEHDNPKTEKWQSFMKHVRNRFVIGPGFKSCDDVESKLVSSSCGHGMHFQCYLNFLNTNKNKSNQITRNTPENVEHKEFVCPLCKAINNMFIPILWTTNRRNLSEFLGVSNISNPFQNLNIENIYNHDWYDQFTKVSDQDIESMSLLTPTSKEMLSTNLSNDISQDEPQHQFRLLLSNMFQILSFLTFPQVFKADSIFVLVNTIKSIEIALRGTSSNGQLIINQLPNNCLINLRTLNEFRNTSVLMKIKGWIHTPNPRGDGYAKMLAHLFSLGKGPINTSILEVDFFECLVNILPLPSAGFDFHSILEMAFTGHLIQTLNLLTNEMGKNLKKDWRYSVFDIPTISNVPSQVADNTRRCFEKLIKLDEHTKPIFENEKFGTVAYSLLVKSVTPFLRRVAIYAYVQCANIESIDFSLYSSSELEADRLCTFLNLKSIAEYLQAFTDPNTSSTEGKIFGDFIDYLSLTRKSANIYHIQKKLEYPGIVKLVDLPERLDYFFTKYYYSDRYNNPNLTIEDPAVCLFCAEVVDAQKQAMGCIEGQCTDHYLKECPHDVGLFLLPKDRTLLLLHKNGGSFYNAPYLDEHGELADESKKSKALYFSKLRYDDFTRNVWLQHNVPNYIVRNLESVLDPGGWETL</sequence>
<dbReference type="Pfam" id="PF18995">
    <property type="entry name" value="PRT6_C"/>
    <property type="match status" value="1"/>
</dbReference>
<comment type="pathway">
    <text evidence="2 10">Protein modification; protein ubiquitination.</text>
</comment>
<name>A0A8J5QIT4_9ASCO</name>
<dbReference type="Proteomes" id="UP000694255">
    <property type="component" value="Unassembled WGS sequence"/>
</dbReference>
<dbReference type="GO" id="GO:0061630">
    <property type="term" value="F:ubiquitin protein ligase activity"/>
    <property type="evidence" value="ECO:0007669"/>
    <property type="project" value="UniProtKB-UniRule"/>
</dbReference>
<feature type="zinc finger region" description="UBR-type" evidence="9">
    <location>
        <begin position="102"/>
        <end position="175"/>
    </location>
</feature>
<dbReference type="RefSeq" id="XP_049262972.1">
    <property type="nucleotide sequence ID" value="XM_049407612.1"/>
</dbReference>
<evidence type="ECO:0000256" key="6">
    <source>
        <dbReference type="ARBA" id="ARBA00022786"/>
    </source>
</evidence>
<evidence type="ECO:0000256" key="4">
    <source>
        <dbReference type="ARBA" id="ARBA00022723"/>
    </source>
</evidence>
<organism evidence="12 13">
    <name type="scientific">[Candida] subhashii</name>
    <dbReference type="NCBI Taxonomy" id="561895"/>
    <lineage>
        <taxon>Eukaryota</taxon>
        <taxon>Fungi</taxon>
        <taxon>Dikarya</taxon>
        <taxon>Ascomycota</taxon>
        <taxon>Saccharomycotina</taxon>
        <taxon>Pichiomycetes</taxon>
        <taxon>Debaryomycetaceae</taxon>
        <taxon>Spathaspora</taxon>
    </lineage>
</organism>
<comment type="similarity">
    <text evidence="8 10">Belongs to the E3 ubiquitin-protein ligase UBR1-like family.</text>
</comment>
<dbReference type="GO" id="GO:0071596">
    <property type="term" value="P:ubiquitin-dependent protein catabolic process via the N-end rule pathway"/>
    <property type="evidence" value="ECO:0007669"/>
    <property type="project" value="UniProtKB-UniRule"/>
</dbReference>
<dbReference type="InterPro" id="IPR044046">
    <property type="entry name" value="E3_ligase_UBR-like_C"/>
</dbReference>
<comment type="catalytic activity">
    <reaction evidence="1 10">
        <text>S-ubiquitinyl-[E2 ubiquitin-conjugating enzyme]-L-cysteine + [acceptor protein]-L-lysine = [E2 ubiquitin-conjugating enzyme]-L-cysteine + N(6)-ubiquitinyl-[acceptor protein]-L-lysine.</text>
        <dbReference type="EC" id="2.3.2.27"/>
    </reaction>
</comment>
<keyword evidence="7 10" id="KW-0862">Zinc</keyword>
<dbReference type="UniPathway" id="UPA00143"/>
<dbReference type="EC" id="2.3.2.27" evidence="10"/>
<dbReference type="PANTHER" id="PTHR21497:SF24">
    <property type="entry name" value="E3 UBIQUITIN-PROTEIN LIGASE UBR1"/>
    <property type="match status" value="1"/>
</dbReference>
<evidence type="ECO:0000256" key="7">
    <source>
        <dbReference type="ARBA" id="ARBA00022833"/>
    </source>
</evidence>
<reference evidence="12 13" key="1">
    <citation type="journal article" date="2021" name="DNA Res.">
        <title>Genome analysis of Candida subhashii reveals its hybrid nature and dual mitochondrial genome conformations.</title>
        <authorList>
            <person name="Mixao V."/>
            <person name="Hegedusova E."/>
            <person name="Saus E."/>
            <person name="Pryszcz L.P."/>
            <person name="Cillingova A."/>
            <person name="Nosek J."/>
            <person name="Gabaldon T."/>
        </authorList>
    </citation>
    <scope>NUCLEOTIDE SEQUENCE [LARGE SCALE GENOMIC DNA]</scope>
    <source>
        <strain evidence="12 13">CBS 10753</strain>
    </source>
</reference>
<dbReference type="PROSITE" id="PS51157">
    <property type="entry name" value="ZF_UBR"/>
    <property type="match status" value="1"/>
</dbReference>
<dbReference type="GO" id="GO:0016567">
    <property type="term" value="P:protein ubiquitination"/>
    <property type="evidence" value="ECO:0007669"/>
    <property type="project" value="UniProtKB-UniRule"/>
</dbReference>
<feature type="domain" description="UBR-type" evidence="11">
    <location>
        <begin position="102"/>
        <end position="175"/>
    </location>
</feature>
<evidence type="ECO:0000313" key="12">
    <source>
        <dbReference type="EMBL" id="KAG7662739.1"/>
    </source>
</evidence>
<dbReference type="GO" id="GO:0008270">
    <property type="term" value="F:zinc ion binding"/>
    <property type="evidence" value="ECO:0007669"/>
    <property type="project" value="UniProtKB-UniRule"/>
</dbReference>
<evidence type="ECO:0000256" key="10">
    <source>
        <dbReference type="RuleBase" id="RU366018"/>
    </source>
</evidence>
<dbReference type="FunFam" id="2.10.110.30:FF:000002">
    <property type="entry name" value="Putative e3 ubiquitin-protein ligase ubr3"/>
    <property type="match status" value="1"/>
</dbReference>
<keyword evidence="13" id="KW-1185">Reference proteome</keyword>
<evidence type="ECO:0000256" key="9">
    <source>
        <dbReference type="PROSITE-ProRule" id="PRU00508"/>
    </source>
</evidence>
<keyword evidence="5 10" id="KW-0863">Zinc-finger</keyword>
<gene>
    <name evidence="12" type="ORF">J8A68_003727</name>
</gene>
<dbReference type="GeneID" id="73470527"/>
<proteinExistence type="inferred from homology"/>
<keyword evidence="6 10" id="KW-0833">Ubl conjugation pathway</keyword>
<dbReference type="PANTHER" id="PTHR21497">
    <property type="entry name" value="UBIQUITIN LIGASE E3 ALPHA-RELATED"/>
    <property type="match status" value="1"/>
</dbReference>
<dbReference type="InterPro" id="IPR003126">
    <property type="entry name" value="Znf_UBR"/>
</dbReference>
<dbReference type="SMART" id="SM00396">
    <property type="entry name" value="ZnF_UBR1"/>
    <property type="match status" value="1"/>
</dbReference>
<keyword evidence="3 10" id="KW-0808">Transferase</keyword>
<dbReference type="InterPro" id="IPR039164">
    <property type="entry name" value="UBR1-like"/>
</dbReference>
<evidence type="ECO:0000256" key="1">
    <source>
        <dbReference type="ARBA" id="ARBA00000900"/>
    </source>
</evidence>
<dbReference type="InterPro" id="IPR055194">
    <property type="entry name" value="UBR1-like_WH"/>
</dbReference>
<accession>A0A8J5QIT4</accession>
<protein>
    <recommendedName>
        <fullName evidence="10">E3 ubiquitin-protein ligase</fullName>
        <ecNumber evidence="10">2.3.2.27</ecNumber>
    </recommendedName>
</protein>
<evidence type="ECO:0000256" key="5">
    <source>
        <dbReference type="ARBA" id="ARBA00022771"/>
    </source>
</evidence>
<evidence type="ECO:0000256" key="8">
    <source>
        <dbReference type="ARBA" id="ARBA00046341"/>
    </source>
</evidence>
<comment type="caution">
    <text evidence="12">The sequence shown here is derived from an EMBL/GenBank/DDBJ whole genome shotgun (WGS) entry which is preliminary data.</text>
</comment>
<dbReference type="GO" id="GO:0005737">
    <property type="term" value="C:cytoplasm"/>
    <property type="evidence" value="ECO:0007669"/>
    <property type="project" value="TreeGrafter"/>
</dbReference>
<dbReference type="Pfam" id="PF02207">
    <property type="entry name" value="zf-UBR"/>
    <property type="match status" value="1"/>
</dbReference>
<evidence type="ECO:0000256" key="3">
    <source>
        <dbReference type="ARBA" id="ARBA00022679"/>
    </source>
</evidence>
<evidence type="ECO:0000256" key="2">
    <source>
        <dbReference type="ARBA" id="ARBA00004906"/>
    </source>
</evidence>
<comment type="function">
    <text evidence="10">Ubiquitin ligase protein which is a component of the N-end rule pathway. Recognizes and binds to proteins bearing specific N-terminal residues that are destabilizing according to the N-end rule, leading to their ubiquitination and subsequent degradation.</text>
</comment>
<evidence type="ECO:0000259" key="11">
    <source>
        <dbReference type="PROSITE" id="PS51157"/>
    </source>
</evidence>
<dbReference type="CDD" id="cd19672">
    <property type="entry name" value="UBR-box_UBR1_like"/>
    <property type="match status" value="1"/>
</dbReference>
<dbReference type="EMBL" id="JAGSYN010000163">
    <property type="protein sequence ID" value="KAG7662739.1"/>
    <property type="molecule type" value="Genomic_DNA"/>
</dbReference>
<keyword evidence="4 10" id="KW-0479">Metal-binding</keyword>